<feature type="compositionally biased region" description="Basic residues" evidence="1">
    <location>
        <begin position="319"/>
        <end position="328"/>
    </location>
</feature>
<evidence type="ECO:0000313" key="2">
    <source>
        <dbReference type="EnsemblMetazoa" id="AAEL009697-PB"/>
    </source>
</evidence>
<sequence>MTYCSNCFKQISSDGNPSPVVEKPLFGSVTEDHEMSRFLYRLTQEIVTSRNFSDANINRICRKHYRNSSYPDKERLAKTINDLKHKLEVQHSDLKYGSSEAPSVEERRCSCSKNPKRLSKNTIEELLQDKGISVQSFNKLPGLLVNHAAQFGEAHNDQLSRLAAQQFSDPLQKCRDKTSSTDSISTITTYDFSSPIYSPHSTTPNVHRRKSLEDTETLIGQILSNPDNNGVENLMDNCCGRTKNSTDSSADMVLRMAASDRVFQGKNDPKCPLHRCEEFGQSSVACGAAGGCGSGCGSDFPLPKPAKVEAESPQATCCGRRKSRKAGSKKNDAAGKRKNGKKSKGDQQNRCGTK</sequence>
<gene>
    <name evidence="2" type="primary">5572311</name>
</gene>
<proteinExistence type="predicted"/>
<protein>
    <submittedName>
        <fullName evidence="2">Uncharacterized protein</fullName>
    </submittedName>
</protein>
<dbReference type="OrthoDB" id="7761682at2759"/>
<dbReference type="AlphaFoldDB" id="A0A6I8TCA7"/>
<dbReference type="EnsemblMetazoa" id="AAEL009697-RB">
    <property type="protein sequence ID" value="AAEL009697-PB"/>
    <property type="gene ID" value="AAEL009697"/>
</dbReference>
<dbReference type="Proteomes" id="UP000008820">
    <property type="component" value="Chromosome 3"/>
</dbReference>
<evidence type="ECO:0000256" key="1">
    <source>
        <dbReference type="SAM" id="MobiDB-lite"/>
    </source>
</evidence>
<evidence type="ECO:0000313" key="3">
    <source>
        <dbReference type="Proteomes" id="UP000008820"/>
    </source>
</evidence>
<name>A0A6I8TCA7_AEDAE</name>
<organism evidence="2 3">
    <name type="scientific">Aedes aegypti</name>
    <name type="common">Yellowfever mosquito</name>
    <name type="synonym">Culex aegypti</name>
    <dbReference type="NCBI Taxonomy" id="7159"/>
    <lineage>
        <taxon>Eukaryota</taxon>
        <taxon>Metazoa</taxon>
        <taxon>Ecdysozoa</taxon>
        <taxon>Arthropoda</taxon>
        <taxon>Hexapoda</taxon>
        <taxon>Insecta</taxon>
        <taxon>Pterygota</taxon>
        <taxon>Neoptera</taxon>
        <taxon>Endopterygota</taxon>
        <taxon>Diptera</taxon>
        <taxon>Nematocera</taxon>
        <taxon>Culicoidea</taxon>
        <taxon>Culicidae</taxon>
        <taxon>Culicinae</taxon>
        <taxon>Aedini</taxon>
        <taxon>Aedes</taxon>
        <taxon>Stegomyia</taxon>
    </lineage>
</organism>
<feature type="region of interest" description="Disordered" evidence="1">
    <location>
        <begin position="303"/>
        <end position="354"/>
    </location>
</feature>
<dbReference type="InParanoid" id="A0A6I8TCA7"/>
<keyword evidence="3" id="KW-1185">Reference proteome</keyword>
<reference evidence="2" key="2">
    <citation type="submission" date="2020-05" db="UniProtKB">
        <authorList>
            <consortium name="EnsemblMetazoa"/>
        </authorList>
    </citation>
    <scope>IDENTIFICATION</scope>
    <source>
        <strain evidence="2">LVP_AGWG</strain>
    </source>
</reference>
<reference evidence="2 3" key="1">
    <citation type="submission" date="2017-06" db="EMBL/GenBank/DDBJ databases">
        <title>Aedes aegypti genome working group (AGWG) sequencing and assembly.</title>
        <authorList>
            <consortium name="Aedes aegypti Genome Working Group (AGWG)"/>
            <person name="Matthews B.J."/>
        </authorList>
    </citation>
    <scope>NUCLEOTIDE SEQUENCE [LARGE SCALE GENOMIC DNA]</scope>
    <source>
        <strain evidence="2 3">LVP_AGWG</strain>
    </source>
</reference>
<accession>A0A6I8TCA7</accession>